<evidence type="ECO:0000256" key="1">
    <source>
        <dbReference type="SAM" id="SignalP"/>
    </source>
</evidence>
<feature type="signal peptide" evidence="1">
    <location>
        <begin position="1"/>
        <end position="31"/>
    </location>
</feature>
<dbReference type="InterPro" id="IPR006311">
    <property type="entry name" value="TAT_signal"/>
</dbReference>
<gene>
    <name evidence="3" type="ORF">H7348_09375</name>
    <name evidence="4" type="ORF">IAU68_03015</name>
</gene>
<dbReference type="Proteomes" id="UP000642876">
    <property type="component" value="Unassembled WGS sequence"/>
</dbReference>
<dbReference type="InterPro" id="IPR017853">
    <property type="entry name" value="GH"/>
</dbReference>
<dbReference type="PROSITE" id="PS51318">
    <property type="entry name" value="TAT"/>
    <property type="match status" value="1"/>
</dbReference>
<feature type="chain" id="PRO_5038656259" evidence="1">
    <location>
        <begin position="32"/>
        <end position="280"/>
    </location>
</feature>
<evidence type="ECO:0000313" key="6">
    <source>
        <dbReference type="Proteomes" id="UP000642876"/>
    </source>
</evidence>
<evidence type="ECO:0000259" key="2">
    <source>
        <dbReference type="Pfam" id="PF08924"/>
    </source>
</evidence>
<reference evidence="5 6" key="1">
    <citation type="submission" date="2020-08" db="EMBL/GenBank/DDBJ databases">
        <title>novel species in genus Corynebacterium.</title>
        <authorList>
            <person name="Zhang G."/>
        </authorList>
    </citation>
    <scope>NUCLEOTIDE SEQUENCE [LARGE SCALE GENOMIC DNA]</scope>
    <source>
        <strain evidence="5 6">zg-917</strain>
        <strain evidence="4">Zg-917</strain>
    </source>
</reference>
<keyword evidence="1" id="KW-0732">Signal</keyword>
<dbReference type="Proteomes" id="UP000516235">
    <property type="component" value="Chromosome"/>
</dbReference>
<keyword evidence="6" id="KW-1185">Reference proteome</keyword>
<sequence length="280" mass="29782">MTHVNTFNRRTFLKSAGAVAAGTAAAGAATAALSPAAAAQQRRVLGTVVDYSAGVPSASAVKAAGHIGAVRYVSQRRPGADWMRGKPVTIGETRDYKANGLAVASVYQFGRAETADWKRGALGAAEHAPQAIALHKAAGGPTGRPIYVAIDDNPTLAQFNSLINPYLKAMGVALNAAGYQLGVYANYYTIAWCLEDRIGSFFWQHDWGSRGKVHPRANIHQVAGRQAYIGGVQVDINNVYASDWGQWTPGQASTLTNFTPDDWSAMLQGSSQLSSSLFRR</sequence>
<dbReference type="KEGG" id="cluj:IAU68_03015"/>
<dbReference type="AlphaFoldDB" id="A0A7H0K0D9"/>
<dbReference type="InterPro" id="IPR015020">
    <property type="entry name" value="Rv2525c-like_Glyco_Hydro-like"/>
</dbReference>
<dbReference type="EMBL" id="CP061032">
    <property type="protein sequence ID" value="QNP90755.1"/>
    <property type="molecule type" value="Genomic_DNA"/>
</dbReference>
<proteinExistence type="predicted"/>
<dbReference type="EMBL" id="JACMYE010000007">
    <property type="protein sequence ID" value="MBC3179509.1"/>
    <property type="molecule type" value="Genomic_DNA"/>
</dbReference>
<protein>
    <submittedName>
        <fullName evidence="4">DUF1906 domain-containing protein</fullName>
    </submittedName>
</protein>
<dbReference type="SUPFAM" id="SSF51445">
    <property type="entry name" value="(Trans)glycosidases"/>
    <property type="match status" value="1"/>
</dbReference>
<dbReference type="Gene3D" id="3.20.20.80">
    <property type="entry name" value="Glycosidases"/>
    <property type="match status" value="1"/>
</dbReference>
<organism evidence="4 5">
    <name type="scientific">Corynebacterium lujinxingii</name>
    <dbReference type="NCBI Taxonomy" id="2763010"/>
    <lineage>
        <taxon>Bacteria</taxon>
        <taxon>Bacillati</taxon>
        <taxon>Actinomycetota</taxon>
        <taxon>Actinomycetes</taxon>
        <taxon>Mycobacteriales</taxon>
        <taxon>Corynebacteriaceae</taxon>
        <taxon>Corynebacterium</taxon>
    </lineage>
</organism>
<evidence type="ECO:0000313" key="4">
    <source>
        <dbReference type="EMBL" id="QNP90755.1"/>
    </source>
</evidence>
<accession>A0A7H0K0D9</accession>
<evidence type="ECO:0000313" key="5">
    <source>
        <dbReference type="Proteomes" id="UP000516235"/>
    </source>
</evidence>
<feature type="domain" description="Rv2525c-like glycoside hydrolase-like" evidence="2">
    <location>
        <begin position="60"/>
        <end position="238"/>
    </location>
</feature>
<name>A0A7H0K0D9_9CORY</name>
<dbReference type="Pfam" id="PF08924">
    <property type="entry name" value="Rv2525c_GlyHyd-like"/>
    <property type="match status" value="1"/>
</dbReference>
<evidence type="ECO:0000313" key="3">
    <source>
        <dbReference type="EMBL" id="MBC3179509.1"/>
    </source>
</evidence>